<feature type="region of interest" description="Disordered" evidence="2">
    <location>
        <begin position="1"/>
        <end position="22"/>
    </location>
</feature>
<evidence type="ECO:0000256" key="1">
    <source>
        <dbReference type="SAM" id="Coils"/>
    </source>
</evidence>
<feature type="coiled-coil region" evidence="1">
    <location>
        <begin position="27"/>
        <end position="131"/>
    </location>
</feature>
<dbReference type="EMBL" id="CAJVPS010000753">
    <property type="protein sequence ID" value="CAG8506927.1"/>
    <property type="molecule type" value="Genomic_DNA"/>
</dbReference>
<keyword evidence="1" id="KW-0175">Coiled coil</keyword>
<gene>
    <name evidence="3" type="ORF">ALEPTO_LOCUS3772</name>
</gene>
<name>A0A9N8ZU86_9GLOM</name>
<organism evidence="3 4">
    <name type="scientific">Ambispora leptoticha</name>
    <dbReference type="NCBI Taxonomy" id="144679"/>
    <lineage>
        <taxon>Eukaryota</taxon>
        <taxon>Fungi</taxon>
        <taxon>Fungi incertae sedis</taxon>
        <taxon>Mucoromycota</taxon>
        <taxon>Glomeromycotina</taxon>
        <taxon>Glomeromycetes</taxon>
        <taxon>Archaeosporales</taxon>
        <taxon>Ambisporaceae</taxon>
        <taxon>Ambispora</taxon>
    </lineage>
</organism>
<dbReference type="Proteomes" id="UP000789508">
    <property type="component" value="Unassembled WGS sequence"/>
</dbReference>
<evidence type="ECO:0000313" key="3">
    <source>
        <dbReference type="EMBL" id="CAG8506927.1"/>
    </source>
</evidence>
<accession>A0A9N8ZU86</accession>
<sequence length="210" mass="24832">MPKNYKKRSTVNVGQVRSSSTNETSIITSLQNEVKELRETVNELSISKEIIKNYESKIKTLESENSQLRQERAYVGNKNNEYKKILHVKVKNLQMEVQSKASEIKETSKLLDKVKDENEKLREALKNTHQKTITKVEEKEIKFYKPQLDDPQPITQKIRNELKVMKDHHNDKNLTSFVYRELEPILFCFREFKGLLFAIWEFGKILTNHY</sequence>
<dbReference type="SUPFAM" id="SSF75704">
    <property type="entry name" value="Mitotic arrest deficient-like 1, Mad1"/>
    <property type="match status" value="1"/>
</dbReference>
<proteinExistence type="predicted"/>
<keyword evidence="4" id="KW-1185">Reference proteome</keyword>
<reference evidence="3" key="1">
    <citation type="submission" date="2021-06" db="EMBL/GenBank/DDBJ databases">
        <authorList>
            <person name="Kallberg Y."/>
            <person name="Tangrot J."/>
            <person name="Rosling A."/>
        </authorList>
    </citation>
    <scope>NUCLEOTIDE SEQUENCE</scope>
    <source>
        <strain evidence="3">FL130A</strain>
    </source>
</reference>
<dbReference type="AlphaFoldDB" id="A0A9N8ZU86"/>
<comment type="caution">
    <text evidence="3">The sequence shown here is derived from an EMBL/GenBank/DDBJ whole genome shotgun (WGS) entry which is preliminary data.</text>
</comment>
<evidence type="ECO:0000256" key="2">
    <source>
        <dbReference type="SAM" id="MobiDB-lite"/>
    </source>
</evidence>
<evidence type="ECO:0000313" key="4">
    <source>
        <dbReference type="Proteomes" id="UP000789508"/>
    </source>
</evidence>
<protein>
    <submittedName>
        <fullName evidence="3">13879_t:CDS:1</fullName>
    </submittedName>
</protein>